<dbReference type="AlphaFoldDB" id="A0A1W1BAZ0"/>
<protein>
    <submittedName>
        <fullName evidence="1">Uncharacterized protein</fullName>
    </submittedName>
</protein>
<organism evidence="1">
    <name type="scientific">hydrothermal vent metagenome</name>
    <dbReference type="NCBI Taxonomy" id="652676"/>
    <lineage>
        <taxon>unclassified sequences</taxon>
        <taxon>metagenomes</taxon>
        <taxon>ecological metagenomes</taxon>
    </lineage>
</organism>
<name>A0A1W1BAZ0_9ZZZZ</name>
<dbReference type="EMBL" id="FPHB01000011">
    <property type="protein sequence ID" value="SFV50714.1"/>
    <property type="molecule type" value="Genomic_DNA"/>
</dbReference>
<accession>A0A1W1BAZ0</accession>
<proteinExistence type="predicted"/>
<evidence type="ECO:0000313" key="1">
    <source>
        <dbReference type="EMBL" id="SFV50714.1"/>
    </source>
</evidence>
<gene>
    <name evidence="1" type="ORF">MNB_SM-7-1154</name>
</gene>
<sequence length="66" mass="7811">MVQKRLELYFQEALKHIELIEEAKEVVDLPIKEYETLSNLQKFAINALVFRFSKLQDLLGTKIFRA</sequence>
<reference evidence="1" key="1">
    <citation type="submission" date="2016-10" db="EMBL/GenBank/DDBJ databases">
        <authorList>
            <person name="de Groot N.N."/>
        </authorList>
    </citation>
    <scope>NUCLEOTIDE SEQUENCE</scope>
</reference>